<feature type="region of interest" description="Disordered" evidence="1">
    <location>
        <begin position="103"/>
        <end position="136"/>
    </location>
</feature>
<dbReference type="EMBL" id="CP099959">
    <property type="protein sequence ID" value="XCC57264.1"/>
    <property type="molecule type" value="Genomic_DNA"/>
</dbReference>
<dbReference type="AlphaFoldDB" id="A0AAU8A0W8"/>
<accession>A0AAU8A0W8</accession>
<name>A0AAU8A0W8_9BURK</name>
<evidence type="ECO:0000256" key="2">
    <source>
        <dbReference type="SAM" id="Phobius"/>
    </source>
</evidence>
<evidence type="ECO:0000313" key="3">
    <source>
        <dbReference type="EMBL" id="XCC57264.1"/>
    </source>
</evidence>
<dbReference type="RefSeq" id="WP_353438293.1">
    <property type="nucleotide sequence ID" value="NZ_CP099959.1"/>
</dbReference>
<keyword evidence="2" id="KW-0812">Transmembrane</keyword>
<keyword evidence="2" id="KW-1133">Transmembrane helix</keyword>
<feature type="compositionally biased region" description="Low complexity" evidence="1">
    <location>
        <begin position="122"/>
        <end position="136"/>
    </location>
</feature>
<organism evidence="3">
    <name type="scientific">Polynucleobacter sp. UK-FUSCHL-C3</name>
    <dbReference type="NCBI Taxonomy" id="2955208"/>
    <lineage>
        <taxon>Bacteria</taxon>
        <taxon>Pseudomonadati</taxon>
        <taxon>Pseudomonadota</taxon>
        <taxon>Betaproteobacteria</taxon>
        <taxon>Burkholderiales</taxon>
        <taxon>Burkholderiaceae</taxon>
        <taxon>Polynucleobacter</taxon>
    </lineage>
</organism>
<keyword evidence="2" id="KW-0472">Membrane</keyword>
<sequence>MNPKVDMLIGYLKKLLIWLVAPLVFIVFIFFLGEQYEVGRLSAVASCEGSVNTQSCIRSKGYLANEPFYPDLGRRYIGGFARLVGGDLGASYRVEPKVAPLVNAKPAGDNAEEDEDLKDLPPKAADTAAPKAPAKK</sequence>
<reference evidence="3" key="1">
    <citation type="submission" date="2022-06" db="EMBL/GenBank/DDBJ databases">
        <title>New Polynucleobacter species.</title>
        <authorList>
            <person name="Hahn M.W."/>
        </authorList>
    </citation>
    <scope>NUCLEOTIDE SEQUENCE</scope>
    <source>
        <strain evidence="3">UK-FUSCHL-C3</strain>
    </source>
</reference>
<feature type="transmembrane region" description="Helical" evidence="2">
    <location>
        <begin position="15"/>
        <end position="33"/>
    </location>
</feature>
<protein>
    <submittedName>
        <fullName evidence="3">Uncharacterized protein</fullName>
    </submittedName>
</protein>
<proteinExistence type="predicted"/>
<evidence type="ECO:0000256" key="1">
    <source>
        <dbReference type="SAM" id="MobiDB-lite"/>
    </source>
</evidence>
<gene>
    <name evidence="3" type="ORF">NKE59_07140</name>
</gene>